<protein>
    <submittedName>
        <fullName evidence="2">4496_t:CDS:1</fullName>
    </submittedName>
</protein>
<sequence>NKRKEAPSDIATNAPKIRKSFTAGLSNVGKNETRSGYHHTKRI</sequence>
<name>A0A9W4WXX5_9GLOM</name>
<comment type="caution">
    <text evidence="2">The sequence shown here is derived from an EMBL/GenBank/DDBJ whole genome shotgun (WGS) entry which is preliminary data.</text>
</comment>
<accession>A0A9W4WXX5</accession>
<reference evidence="2" key="1">
    <citation type="submission" date="2022-08" db="EMBL/GenBank/DDBJ databases">
        <authorList>
            <person name="Kallberg Y."/>
            <person name="Tangrot J."/>
            <person name="Rosling A."/>
        </authorList>
    </citation>
    <scope>NUCLEOTIDE SEQUENCE</scope>
    <source>
        <strain evidence="2">Wild A</strain>
    </source>
</reference>
<feature type="non-terminal residue" evidence="2">
    <location>
        <position position="43"/>
    </location>
</feature>
<dbReference type="EMBL" id="CAMKVN010011178">
    <property type="protein sequence ID" value="CAI2194621.1"/>
    <property type="molecule type" value="Genomic_DNA"/>
</dbReference>
<evidence type="ECO:0000313" key="2">
    <source>
        <dbReference type="EMBL" id="CAI2194621.1"/>
    </source>
</evidence>
<proteinExistence type="predicted"/>
<keyword evidence="3" id="KW-1185">Reference proteome</keyword>
<dbReference type="AlphaFoldDB" id="A0A9W4WXX5"/>
<feature type="region of interest" description="Disordered" evidence="1">
    <location>
        <begin position="24"/>
        <end position="43"/>
    </location>
</feature>
<organism evidence="2 3">
    <name type="scientific">Funneliformis geosporum</name>
    <dbReference type="NCBI Taxonomy" id="1117311"/>
    <lineage>
        <taxon>Eukaryota</taxon>
        <taxon>Fungi</taxon>
        <taxon>Fungi incertae sedis</taxon>
        <taxon>Mucoromycota</taxon>
        <taxon>Glomeromycotina</taxon>
        <taxon>Glomeromycetes</taxon>
        <taxon>Glomerales</taxon>
        <taxon>Glomeraceae</taxon>
        <taxon>Funneliformis</taxon>
    </lineage>
</organism>
<gene>
    <name evidence="2" type="ORF">FWILDA_LOCUS16668</name>
</gene>
<evidence type="ECO:0000256" key="1">
    <source>
        <dbReference type="SAM" id="MobiDB-lite"/>
    </source>
</evidence>
<evidence type="ECO:0000313" key="3">
    <source>
        <dbReference type="Proteomes" id="UP001153678"/>
    </source>
</evidence>
<dbReference type="Proteomes" id="UP001153678">
    <property type="component" value="Unassembled WGS sequence"/>
</dbReference>